<dbReference type="GO" id="GO:0008622">
    <property type="term" value="C:epsilon DNA polymerase complex"/>
    <property type="evidence" value="ECO:0007669"/>
    <property type="project" value="InterPro"/>
</dbReference>
<dbReference type="AlphaFoldDB" id="A0A0M3J094"/>
<dbReference type="InterPro" id="IPR016266">
    <property type="entry name" value="POLE2"/>
</dbReference>
<dbReference type="PANTHER" id="PTHR12708:SF0">
    <property type="entry name" value="DNA POLYMERASE EPSILON SUBUNIT 2"/>
    <property type="match status" value="1"/>
</dbReference>
<protein>
    <submittedName>
        <fullName evidence="4">Probable DNA polymerase epsilon subunit 2 (inferred by orthology to a C. elegans protein)</fullName>
    </submittedName>
</protein>
<dbReference type="GO" id="GO:0006261">
    <property type="term" value="P:DNA-templated DNA replication"/>
    <property type="evidence" value="ECO:0007669"/>
    <property type="project" value="InterPro"/>
</dbReference>
<feature type="domain" description="DNA polymerase epsilon subunit B N-terminal" evidence="1">
    <location>
        <begin position="8"/>
        <end position="77"/>
    </location>
</feature>
<dbReference type="EMBL" id="UYRR01000695">
    <property type="protein sequence ID" value="VDK18131.1"/>
    <property type="molecule type" value="Genomic_DNA"/>
</dbReference>
<dbReference type="WBParaSite" id="ASIM_0000093001-mRNA-1">
    <property type="protein sequence ID" value="ASIM_0000093001-mRNA-1"/>
    <property type="gene ID" value="ASIM_0000093001"/>
</dbReference>
<evidence type="ECO:0000313" key="4">
    <source>
        <dbReference type="WBParaSite" id="ASIM_0000093001-mRNA-1"/>
    </source>
</evidence>
<dbReference type="GO" id="GO:0003677">
    <property type="term" value="F:DNA binding"/>
    <property type="evidence" value="ECO:0007669"/>
    <property type="project" value="InterPro"/>
</dbReference>
<dbReference type="PANTHER" id="PTHR12708">
    <property type="entry name" value="DNA POLYMERASE EPSILON SUBUNIT B"/>
    <property type="match status" value="1"/>
</dbReference>
<evidence type="ECO:0000259" key="1">
    <source>
        <dbReference type="Pfam" id="PF12213"/>
    </source>
</evidence>
<reference evidence="4" key="1">
    <citation type="submission" date="2017-02" db="UniProtKB">
        <authorList>
            <consortium name="WormBaseParasite"/>
        </authorList>
    </citation>
    <scope>IDENTIFICATION</scope>
</reference>
<gene>
    <name evidence="2" type="ORF">ASIM_LOCUS827</name>
</gene>
<dbReference type="Pfam" id="PF12213">
    <property type="entry name" value="Dpoe2NT"/>
    <property type="match status" value="1"/>
</dbReference>
<dbReference type="InterPro" id="IPR024639">
    <property type="entry name" value="DNA_pol_e_bsu_N"/>
</dbReference>
<dbReference type="Proteomes" id="UP000267096">
    <property type="component" value="Unassembled WGS sequence"/>
</dbReference>
<organism evidence="4">
    <name type="scientific">Anisakis simplex</name>
    <name type="common">Herring worm</name>
    <dbReference type="NCBI Taxonomy" id="6269"/>
    <lineage>
        <taxon>Eukaryota</taxon>
        <taxon>Metazoa</taxon>
        <taxon>Ecdysozoa</taxon>
        <taxon>Nematoda</taxon>
        <taxon>Chromadorea</taxon>
        <taxon>Rhabditida</taxon>
        <taxon>Spirurina</taxon>
        <taxon>Ascaridomorpha</taxon>
        <taxon>Ascaridoidea</taxon>
        <taxon>Anisakidae</taxon>
        <taxon>Anisakis</taxon>
        <taxon>Anisakis simplex complex</taxon>
    </lineage>
</organism>
<sequence length="323" mass="36504">MVEKDLVALKKHVKTAFELRTYTLKRDTLEYAVNILRNLDDSQRPLWIARVLDVISKQSLNSPLLGIETLKSAVAICENKKSRKSSASRISILIYSLSLFNVIDIFSAPRFDYDETSRKLVSIPQQPSAIGKCVDAIELLRNRLKFVIQRFLRSSSSGKYQLSTVEKLLGSRCKQSNVIVLGILTQSSVDSYQLEDLTGSINVDLSNATFHSGLYTDGCIMLLEGYYNADLLTVTGVGLPPVENAEMTRSYFGDANWFGGESAKAYASQPQLRDANARNKDARIVFISDVWLDDPKVWLRSLFTSHFYSLIPVIYLHIHFFRR</sequence>
<dbReference type="OrthoDB" id="10254730at2759"/>
<keyword evidence="3" id="KW-1185">Reference proteome</keyword>
<reference evidence="2 3" key="2">
    <citation type="submission" date="2018-11" db="EMBL/GenBank/DDBJ databases">
        <authorList>
            <consortium name="Pathogen Informatics"/>
        </authorList>
    </citation>
    <scope>NUCLEOTIDE SEQUENCE [LARGE SCALE GENOMIC DNA]</scope>
</reference>
<evidence type="ECO:0000313" key="3">
    <source>
        <dbReference type="Proteomes" id="UP000267096"/>
    </source>
</evidence>
<name>A0A0M3J094_ANISI</name>
<accession>A0A0M3J094</accession>
<dbReference type="GO" id="GO:0042276">
    <property type="term" value="P:error-prone translesion synthesis"/>
    <property type="evidence" value="ECO:0007669"/>
    <property type="project" value="TreeGrafter"/>
</dbReference>
<dbReference type="Gene3D" id="1.10.8.60">
    <property type="match status" value="1"/>
</dbReference>
<evidence type="ECO:0000313" key="2">
    <source>
        <dbReference type="EMBL" id="VDK18131.1"/>
    </source>
</evidence>
<proteinExistence type="predicted"/>